<dbReference type="Gene3D" id="3.30.530.20">
    <property type="match status" value="1"/>
</dbReference>
<dbReference type="Proteomes" id="UP000006666">
    <property type="component" value="Chromosome"/>
</dbReference>
<evidence type="ECO:0000259" key="2">
    <source>
        <dbReference type="Pfam" id="PF08327"/>
    </source>
</evidence>
<evidence type="ECO:0000313" key="3">
    <source>
        <dbReference type="EMBL" id="ACV07220.1"/>
    </source>
</evidence>
<dbReference type="SUPFAM" id="SSF55961">
    <property type="entry name" value="Bet v1-like"/>
    <property type="match status" value="1"/>
</dbReference>
<dbReference type="InterPro" id="IPR023393">
    <property type="entry name" value="START-like_dom_sf"/>
</dbReference>
<proteinExistence type="inferred from homology"/>
<accession>C7NLX1</accession>
<dbReference type="HOGENOM" id="CLU_108923_3_2_11"/>
<dbReference type="EMBL" id="CP001686">
    <property type="protein sequence ID" value="ACV07220.1"/>
    <property type="molecule type" value="Genomic_DNA"/>
</dbReference>
<dbReference type="AlphaFoldDB" id="C7NLX1"/>
<keyword evidence="4" id="KW-1185">Reference proteome</keyword>
<reference evidence="3 4" key="1">
    <citation type="journal article" date="2009" name="Stand. Genomic Sci.">
        <title>Complete genome sequence of Kytococcus sedentarius type strain (541).</title>
        <authorList>
            <person name="Sims D."/>
            <person name="Brettin T."/>
            <person name="Detter J.C."/>
            <person name="Han C."/>
            <person name="Lapidus A."/>
            <person name="Copeland A."/>
            <person name="Glavina Del Rio T."/>
            <person name="Nolan M."/>
            <person name="Chen F."/>
            <person name="Lucas S."/>
            <person name="Tice H."/>
            <person name="Cheng J.F."/>
            <person name="Bruce D."/>
            <person name="Goodwin L."/>
            <person name="Pitluck S."/>
            <person name="Ovchinnikova G."/>
            <person name="Pati A."/>
            <person name="Ivanova N."/>
            <person name="Mavrommatis K."/>
            <person name="Chen A."/>
            <person name="Palaniappan K."/>
            <person name="D'haeseleer P."/>
            <person name="Chain P."/>
            <person name="Bristow J."/>
            <person name="Eisen J.A."/>
            <person name="Markowitz V."/>
            <person name="Hugenholtz P."/>
            <person name="Schneider S."/>
            <person name="Goker M."/>
            <person name="Pukall R."/>
            <person name="Kyrpides N.C."/>
            <person name="Klenk H.P."/>
        </authorList>
    </citation>
    <scope>NUCLEOTIDE SEQUENCE [LARGE SCALE GENOMIC DNA]</scope>
    <source>
        <strain evidence="4">ATCC 14392 / DSM 20547 / JCM 11482 / CCUG 33030 / NBRC 15357 / NCTC 11040 / CCM 314 / 541</strain>
    </source>
</reference>
<evidence type="ECO:0000313" key="4">
    <source>
        <dbReference type="Proteomes" id="UP000006666"/>
    </source>
</evidence>
<dbReference type="eggNOG" id="COG3832">
    <property type="taxonomic scope" value="Bacteria"/>
</dbReference>
<gene>
    <name evidence="3" type="ordered locus">Ksed_22380</name>
</gene>
<dbReference type="Pfam" id="PF08327">
    <property type="entry name" value="AHSA1"/>
    <property type="match status" value="1"/>
</dbReference>
<evidence type="ECO:0000256" key="1">
    <source>
        <dbReference type="ARBA" id="ARBA00006817"/>
    </source>
</evidence>
<organism evidence="3 4">
    <name type="scientific">Kytococcus sedentarius (strain ATCC 14392 / DSM 20547 / JCM 11482 / CCUG 33030 / NBRC 15357 / NCTC 11040 / CCM 314 / 541)</name>
    <name type="common">Micrococcus sedentarius</name>
    <dbReference type="NCBI Taxonomy" id="478801"/>
    <lineage>
        <taxon>Bacteria</taxon>
        <taxon>Bacillati</taxon>
        <taxon>Actinomycetota</taxon>
        <taxon>Actinomycetes</taxon>
        <taxon>Micrococcales</taxon>
        <taxon>Kytococcaceae</taxon>
        <taxon>Kytococcus</taxon>
    </lineage>
</organism>
<name>C7NLX1_KYTSD</name>
<comment type="similarity">
    <text evidence="1">Belongs to the AHA1 family.</text>
</comment>
<dbReference type="InterPro" id="IPR013538">
    <property type="entry name" value="ASHA1/2-like_C"/>
</dbReference>
<feature type="domain" description="Activator of Hsp90 ATPase homologue 1/2-like C-terminal" evidence="2">
    <location>
        <begin position="25"/>
        <end position="136"/>
    </location>
</feature>
<dbReference type="KEGG" id="kse:Ksed_22380"/>
<dbReference type="RefSeq" id="WP_015780152.1">
    <property type="nucleotide sequence ID" value="NC_013169.1"/>
</dbReference>
<dbReference type="CDD" id="cd08899">
    <property type="entry name" value="SRPBCC_CalC_Aha1-like_6"/>
    <property type="match status" value="1"/>
</dbReference>
<sequence length="162" mass="18151">MNDLLGTLRTAPEGATATFERTYPTTPTDLWDALTDPDRLARWFAPVEGDLRPGGSFVIHFDDADTPECRLVACQPERQLEFEWPTSSRLTVVRLRLEAAADATTLHLTHELLTEPSAPGYAAGWEAYLRELEDHLGGEAGGRWWEQWATLRDRYAELLPGG</sequence>
<dbReference type="STRING" id="478801.Ksed_22380"/>
<protein>
    <submittedName>
        <fullName evidence="3">Uncharacterized conserved protein</fullName>
    </submittedName>
</protein>